<organism evidence="1 2">
    <name type="scientific">Smallanthus sonchifolius</name>
    <dbReference type="NCBI Taxonomy" id="185202"/>
    <lineage>
        <taxon>Eukaryota</taxon>
        <taxon>Viridiplantae</taxon>
        <taxon>Streptophyta</taxon>
        <taxon>Embryophyta</taxon>
        <taxon>Tracheophyta</taxon>
        <taxon>Spermatophyta</taxon>
        <taxon>Magnoliopsida</taxon>
        <taxon>eudicotyledons</taxon>
        <taxon>Gunneridae</taxon>
        <taxon>Pentapetalae</taxon>
        <taxon>asterids</taxon>
        <taxon>campanulids</taxon>
        <taxon>Asterales</taxon>
        <taxon>Asteraceae</taxon>
        <taxon>Asteroideae</taxon>
        <taxon>Heliantheae alliance</taxon>
        <taxon>Millerieae</taxon>
        <taxon>Smallanthus</taxon>
    </lineage>
</organism>
<evidence type="ECO:0000313" key="1">
    <source>
        <dbReference type="EMBL" id="KAI3806161.1"/>
    </source>
</evidence>
<keyword evidence="2" id="KW-1185">Reference proteome</keyword>
<name>A0ACB9IFA5_9ASTR</name>
<evidence type="ECO:0000313" key="2">
    <source>
        <dbReference type="Proteomes" id="UP001056120"/>
    </source>
</evidence>
<comment type="caution">
    <text evidence="1">The sequence shown here is derived from an EMBL/GenBank/DDBJ whole genome shotgun (WGS) entry which is preliminary data.</text>
</comment>
<reference evidence="1 2" key="2">
    <citation type="journal article" date="2022" name="Mol. Ecol. Resour.">
        <title>The genomes of chicory, endive, great burdock and yacon provide insights into Asteraceae paleo-polyploidization history and plant inulin production.</title>
        <authorList>
            <person name="Fan W."/>
            <person name="Wang S."/>
            <person name="Wang H."/>
            <person name="Wang A."/>
            <person name="Jiang F."/>
            <person name="Liu H."/>
            <person name="Zhao H."/>
            <person name="Xu D."/>
            <person name="Zhang Y."/>
        </authorList>
    </citation>
    <scope>NUCLEOTIDE SEQUENCE [LARGE SCALE GENOMIC DNA]</scope>
    <source>
        <strain evidence="2">cv. Yunnan</strain>
        <tissue evidence="1">Leaves</tissue>
    </source>
</reference>
<proteinExistence type="predicted"/>
<accession>A0ACB9IFA5</accession>
<dbReference type="Proteomes" id="UP001056120">
    <property type="component" value="Linkage Group LG08"/>
</dbReference>
<dbReference type="EMBL" id="CM042025">
    <property type="protein sequence ID" value="KAI3806161.1"/>
    <property type="molecule type" value="Genomic_DNA"/>
</dbReference>
<reference evidence="2" key="1">
    <citation type="journal article" date="2022" name="Mol. Ecol. Resour.">
        <title>The genomes of chicory, endive, great burdock and yacon provide insights into Asteraceae palaeo-polyploidization history and plant inulin production.</title>
        <authorList>
            <person name="Fan W."/>
            <person name="Wang S."/>
            <person name="Wang H."/>
            <person name="Wang A."/>
            <person name="Jiang F."/>
            <person name="Liu H."/>
            <person name="Zhao H."/>
            <person name="Xu D."/>
            <person name="Zhang Y."/>
        </authorList>
    </citation>
    <scope>NUCLEOTIDE SEQUENCE [LARGE SCALE GENOMIC DNA]</scope>
    <source>
        <strain evidence="2">cv. Yunnan</strain>
    </source>
</reference>
<sequence>MADAEAEQWRPEVVEEAEAVVIGELITTVNVLDVTDILKFDDDVDGTTNEKDEILYESNASQVETGERSNKVGEVVEEEIVELEFEKVKPKLATHSMHCPNCKSKITKVILRRKVLSYRPNEQPVDPVEPEPEQRDLVGCFSCLSLFTCSENGCFNPFDIFLRRSETSTDHASSSSGEHKMKAVVRENVTFQLLSADLPESSNATGDDDAMITIENEPETIVVARSRGRSWIGYEGVLVEIIKSIVYGGLMEVIASLSVVALLLLLMPLHLWDLRDDCYKDSSSRETNKAATNKYKDLLGQVNYFPLHAFFAIISFLMFGMVPPVAYGYSCHETNDKDFTLVVTATASLLCVLLLAILKAYINKCTVFEYFKTVVYYIITAVLVSGVSYVVGNLVARLMEELGWFNTSSGGGMPCLPRATNPYLESF</sequence>
<protein>
    <submittedName>
        <fullName evidence="1">Uncharacterized protein</fullName>
    </submittedName>
</protein>
<gene>
    <name evidence="1" type="ORF">L1987_22055</name>
</gene>